<accession>A0ABU2XJC1</accession>
<proteinExistence type="predicted"/>
<evidence type="ECO:0000313" key="2">
    <source>
        <dbReference type="EMBL" id="MDT0546034.1"/>
    </source>
</evidence>
<dbReference type="EMBL" id="JAVRFD010000013">
    <property type="protein sequence ID" value="MDT0546034.1"/>
    <property type="molecule type" value="Genomic_DNA"/>
</dbReference>
<reference evidence="2" key="1">
    <citation type="submission" date="2024-05" db="EMBL/GenBank/DDBJ databases">
        <title>30 novel species of actinomycetes from the DSMZ collection.</title>
        <authorList>
            <person name="Nouioui I."/>
        </authorList>
    </citation>
    <scope>NUCLEOTIDE SEQUENCE</scope>
    <source>
        <strain evidence="2">DSM 41529</strain>
    </source>
</reference>
<feature type="chain" id="PRO_5046235873" description="Secreted protein" evidence="1">
    <location>
        <begin position="29"/>
        <end position="136"/>
    </location>
</feature>
<comment type="caution">
    <text evidence="2">The sequence shown here is derived from an EMBL/GenBank/DDBJ whole genome shotgun (WGS) entry which is preliminary data.</text>
</comment>
<feature type="signal peptide" evidence="1">
    <location>
        <begin position="1"/>
        <end position="28"/>
    </location>
</feature>
<dbReference type="Proteomes" id="UP001180754">
    <property type="component" value="Unassembled WGS sequence"/>
</dbReference>
<gene>
    <name evidence="2" type="ORF">RND15_25460</name>
</gene>
<sequence>MRFISRAASAVGAAALIVGGFSAAPASAADGKTCVSNQHPTLDVWTGMGCFIGNGDDIEATDLYADGQRTVVDWYTDYGREGECDNALGTGWTVTCDYDMTETGRIKFRVCARSSGINRDCTGWTGWISIRTGEAA</sequence>
<keyword evidence="1" id="KW-0732">Signal</keyword>
<evidence type="ECO:0008006" key="4">
    <source>
        <dbReference type="Google" id="ProtNLM"/>
    </source>
</evidence>
<name>A0ABU2XJC1_9ACTN</name>
<evidence type="ECO:0000313" key="3">
    <source>
        <dbReference type="Proteomes" id="UP001180754"/>
    </source>
</evidence>
<protein>
    <recommendedName>
        <fullName evidence="4">Secreted protein</fullName>
    </recommendedName>
</protein>
<organism evidence="2 3">
    <name type="scientific">Streptomyces lonegramiae</name>
    <dbReference type="NCBI Taxonomy" id="3075524"/>
    <lineage>
        <taxon>Bacteria</taxon>
        <taxon>Bacillati</taxon>
        <taxon>Actinomycetota</taxon>
        <taxon>Actinomycetes</taxon>
        <taxon>Kitasatosporales</taxon>
        <taxon>Streptomycetaceae</taxon>
        <taxon>Streptomyces</taxon>
    </lineage>
</organism>
<evidence type="ECO:0000256" key="1">
    <source>
        <dbReference type="SAM" id="SignalP"/>
    </source>
</evidence>
<dbReference type="RefSeq" id="WP_311726530.1">
    <property type="nucleotide sequence ID" value="NZ_JAVRFD010000013.1"/>
</dbReference>
<keyword evidence="3" id="KW-1185">Reference proteome</keyword>